<protein>
    <submittedName>
        <fullName evidence="1">Uncharacterized protein</fullName>
    </submittedName>
</protein>
<organism evidence="1 2">
    <name type="scientific">Fusarium decemcellulare</name>
    <dbReference type="NCBI Taxonomy" id="57161"/>
    <lineage>
        <taxon>Eukaryota</taxon>
        <taxon>Fungi</taxon>
        <taxon>Dikarya</taxon>
        <taxon>Ascomycota</taxon>
        <taxon>Pezizomycotina</taxon>
        <taxon>Sordariomycetes</taxon>
        <taxon>Hypocreomycetidae</taxon>
        <taxon>Hypocreales</taxon>
        <taxon>Nectriaceae</taxon>
        <taxon>Fusarium</taxon>
        <taxon>Fusarium decemcellulare species complex</taxon>
    </lineage>
</organism>
<name>A0ACC1SKD6_9HYPO</name>
<reference evidence="1" key="1">
    <citation type="submission" date="2022-08" db="EMBL/GenBank/DDBJ databases">
        <title>Genome Sequence of Fusarium decemcellulare.</title>
        <authorList>
            <person name="Buettner E."/>
        </authorList>
    </citation>
    <scope>NUCLEOTIDE SEQUENCE</scope>
    <source>
        <strain evidence="1">Babe19</strain>
    </source>
</reference>
<comment type="caution">
    <text evidence="1">The sequence shown here is derived from an EMBL/GenBank/DDBJ whole genome shotgun (WGS) entry which is preliminary data.</text>
</comment>
<dbReference type="Proteomes" id="UP001148629">
    <property type="component" value="Unassembled WGS sequence"/>
</dbReference>
<keyword evidence="2" id="KW-1185">Reference proteome</keyword>
<gene>
    <name evidence="1" type="ORF">NM208_g4548</name>
</gene>
<accession>A0ACC1SKD6</accession>
<evidence type="ECO:0000313" key="2">
    <source>
        <dbReference type="Proteomes" id="UP001148629"/>
    </source>
</evidence>
<evidence type="ECO:0000313" key="1">
    <source>
        <dbReference type="EMBL" id="KAJ3541556.1"/>
    </source>
</evidence>
<proteinExistence type="predicted"/>
<dbReference type="EMBL" id="JANRMS010000345">
    <property type="protein sequence ID" value="KAJ3541556.1"/>
    <property type="molecule type" value="Genomic_DNA"/>
</dbReference>
<sequence length="512" mass="57570">MDPSDTSPPITTARASDNVNEQITVSRSKRARRPFETPPDGSVTDRRRLQNRMAQRAYRQRKDSAIDVLQQKVTELEKSKEDMSREFIKFTTLILEQNSVKDCPEIIEHIKGSTLGLLRGAGEIDDDERLNNQDTDQILPTSDLETGISTSVIPGLEQVEQFDFPMADFIAQLDCADSLGSTTNSQPNSNPTSCSHDANSYFQMPVNRTQSHHMDYQLPGAPYASSMPCPKSYAAQEITFGRRLHRAAQEGGFLLASMKHPPPTWYLKVFGFCLHFETREEICDRLGDVVRRNRDSTLNDWNYPFTNLGGAGLFYPHERGNGARRAAQLETGLCKMRHLRLDAQLRIIDPEFEGDFFDSDEVEICLRGYGVTIPPNKDFVTAYIDMAMFEREQDAVPANVRLHNPDIVADASVLGMNIDTHIDQNLEHHEPVSVHCPAGMMGMAMGRMPQPPKSTRVEEIWKTPLMRETKVTVDVERLITCLCNSTVCLGRTPAVRPKDIRKSLAASIVNNN</sequence>